<organism evidence="2 3">
    <name type="scientific">Corynebacterium striatum</name>
    <dbReference type="NCBI Taxonomy" id="43770"/>
    <lineage>
        <taxon>Bacteria</taxon>
        <taxon>Bacillati</taxon>
        <taxon>Actinomycetota</taxon>
        <taxon>Actinomycetes</taxon>
        <taxon>Mycobacteriales</taxon>
        <taxon>Corynebacteriaceae</taxon>
        <taxon>Corynebacterium</taxon>
    </lineage>
</organism>
<gene>
    <name evidence="2" type="ORF">I6I72_08810</name>
</gene>
<evidence type="ECO:0000256" key="1">
    <source>
        <dbReference type="SAM" id="Phobius"/>
    </source>
</evidence>
<keyword evidence="1" id="KW-0472">Membrane</keyword>
<sequence length="91" mass="9725">MAKVDIDYIWHTGGIVMTVREDAGLSWLVWVSVAVLLGVVTAANVRQALHESPLLADATMVAVAQRVSSIMDADQILVMACDVYGVFGHGV</sequence>
<accession>A0ABX7DJ98</accession>
<keyword evidence="1" id="KW-1133">Transmembrane helix</keyword>
<reference evidence="2 3" key="1">
    <citation type="submission" date="2021-01" db="EMBL/GenBank/DDBJ databases">
        <title>FDA dAtabase for Regulatory Grade micrObial Sequences (FDA-ARGOS): Supporting development and validation of Infectious Disease Dx tests.</title>
        <authorList>
            <person name="Sproer C."/>
            <person name="Gronow S."/>
            <person name="Severitt S."/>
            <person name="Schroder I."/>
            <person name="Tallon L."/>
            <person name="Sadzewicz L."/>
            <person name="Zhao X."/>
            <person name="Boylan J."/>
            <person name="Ott S."/>
            <person name="Bowen H."/>
            <person name="Vavikolanu K."/>
            <person name="Mehta A."/>
            <person name="Aluvathingal J."/>
            <person name="Nadendla S."/>
            <person name="Lowell S."/>
            <person name="Myers T."/>
            <person name="Yan Y."/>
            <person name="Sichtig H."/>
        </authorList>
    </citation>
    <scope>NUCLEOTIDE SEQUENCE [LARGE SCALE GENOMIC DNA]</scope>
    <source>
        <strain evidence="2 3">FDAARGOS_1115</strain>
    </source>
</reference>
<dbReference type="RefSeq" id="WP_049147173.1">
    <property type="nucleotide sequence ID" value="NZ_CP068158.1"/>
</dbReference>
<dbReference type="GeneID" id="72412090"/>
<keyword evidence="1" id="KW-0812">Transmembrane</keyword>
<name>A0ABX7DJ98_CORST</name>
<dbReference type="Proteomes" id="UP000595757">
    <property type="component" value="Chromosome"/>
</dbReference>
<proteinExistence type="predicted"/>
<evidence type="ECO:0008006" key="4">
    <source>
        <dbReference type="Google" id="ProtNLM"/>
    </source>
</evidence>
<protein>
    <recommendedName>
        <fullName evidence="4">Secreted protein</fullName>
    </recommendedName>
</protein>
<dbReference type="EMBL" id="CP068158">
    <property type="protein sequence ID" value="QQU78413.1"/>
    <property type="molecule type" value="Genomic_DNA"/>
</dbReference>
<feature type="transmembrane region" description="Helical" evidence="1">
    <location>
        <begin position="27"/>
        <end position="45"/>
    </location>
</feature>
<evidence type="ECO:0000313" key="2">
    <source>
        <dbReference type="EMBL" id="QQU78413.1"/>
    </source>
</evidence>
<evidence type="ECO:0000313" key="3">
    <source>
        <dbReference type="Proteomes" id="UP000595757"/>
    </source>
</evidence>
<keyword evidence="3" id="KW-1185">Reference proteome</keyword>